<feature type="region of interest" description="Disordered" evidence="1">
    <location>
        <begin position="380"/>
        <end position="432"/>
    </location>
</feature>
<evidence type="ECO:0000313" key="4">
    <source>
        <dbReference type="EMBL" id="KSU81119.1"/>
    </source>
</evidence>
<dbReference type="AlphaFoldDB" id="A0A0V8J269"/>
<dbReference type="Pfam" id="PF05901">
    <property type="entry name" value="Excalibur"/>
    <property type="match status" value="1"/>
</dbReference>
<evidence type="ECO:0000259" key="3">
    <source>
        <dbReference type="SMART" id="SM00894"/>
    </source>
</evidence>
<feature type="domain" description="Excalibur calcium-binding" evidence="3">
    <location>
        <begin position="438"/>
        <end position="474"/>
    </location>
</feature>
<evidence type="ECO:0000313" key="5">
    <source>
        <dbReference type="Proteomes" id="UP000054099"/>
    </source>
</evidence>
<proteinExistence type="predicted"/>
<dbReference type="SMART" id="SM00894">
    <property type="entry name" value="Excalibur"/>
    <property type="match status" value="1"/>
</dbReference>
<feature type="region of interest" description="Disordered" evidence="1">
    <location>
        <begin position="325"/>
        <end position="365"/>
    </location>
</feature>
<accession>A0A0V8J269</accession>
<protein>
    <recommendedName>
        <fullName evidence="3">Excalibur calcium-binding domain-containing protein</fullName>
    </recommendedName>
</protein>
<keyword evidence="2" id="KW-0812">Transmembrane</keyword>
<evidence type="ECO:0000256" key="2">
    <source>
        <dbReference type="SAM" id="Phobius"/>
    </source>
</evidence>
<sequence length="475" mass="54305">MEKWIGNLPTLAQKSFHAKYKDILSHSFYTTFSDSEVILKAIEAECDKSSGREIKGVLIATNKSIHFLSKKEQFTIEYEVISDITIKPDGKNKNEMQLTLLIGFNERNFDDIKKDNDSQEFFEIIEKKVINPNQELQTTVTHNFDYFLHAEKLNELRQNNVQCTAFLMKRDDKGFSSNGKRLLSELHPKAILIEEAFYYDKEKQGNFIVVDKFVWLYEYKDKERVAKKIIYWPFAFFNNAAIDHFALKSDIITNEGKLTLKAAGKKFISLLSDEGVTFSLKSRKWYNKVLGFRSKKWWKMTIASLTYGFVLLIVLAMVFGEDTTETSATTKSDNHTAVKDKDKATKDSKIDKEKQEKKKAMLAEEKRKEEKAALLAKEQRKKEEAARLAKEQRKKEEAARLAEEQRKKEEAARLAQQQRDKAQAAKAAAANQAKASVFYKNCSAARAAGAAPIHRGEPGYAKHLDRDGDGIGCDS</sequence>
<gene>
    <name evidence="4" type="ORF">AS030_19455</name>
</gene>
<keyword evidence="5" id="KW-1185">Reference proteome</keyword>
<reference evidence="4 5" key="1">
    <citation type="journal article" date="2014" name="Antonie Van Leeuwenhoek">
        <title>Fictibacillus enclensis sp. nov., isolated from marine sediment.</title>
        <authorList>
            <person name="Dastager S.G."/>
            <person name="Mawlankar R."/>
            <person name="Srinivasan K."/>
            <person name="Tang S.K."/>
            <person name="Lee J.C."/>
            <person name="Ramana V.V."/>
            <person name="Shouche Y.S."/>
        </authorList>
    </citation>
    <scope>NUCLEOTIDE SEQUENCE [LARGE SCALE GENOMIC DNA]</scope>
    <source>
        <strain evidence="4 5">NIO-1003</strain>
    </source>
</reference>
<feature type="region of interest" description="Disordered" evidence="1">
    <location>
        <begin position="450"/>
        <end position="475"/>
    </location>
</feature>
<keyword evidence="2" id="KW-0472">Membrane</keyword>
<organism evidence="4 5">
    <name type="scientific">Fictibacillus enclensis</name>
    <dbReference type="NCBI Taxonomy" id="1017270"/>
    <lineage>
        <taxon>Bacteria</taxon>
        <taxon>Bacillati</taxon>
        <taxon>Bacillota</taxon>
        <taxon>Bacilli</taxon>
        <taxon>Bacillales</taxon>
        <taxon>Fictibacillaceae</taxon>
        <taxon>Fictibacillus</taxon>
    </lineage>
</organism>
<dbReference type="InterPro" id="IPR008613">
    <property type="entry name" value="Excalibur_Ca-bd_domain"/>
</dbReference>
<feature type="transmembrane region" description="Helical" evidence="2">
    <location>
        <begin position="297"/>
        <end position="319"/>
    </location>
</feature>
<dbReference type="EMBL" id="LNQN01000006">
    <property type="protein sequence ID" value="KSU81119.1"/>
    <property type="molecule type" value="Genomic_DNA"/>
</dbReference>
<name>A0A0V8J269_9BACL</name>
<dbReference type="Proteomes" id="UP000054099">
    <property type="component" value="Unassembled WGS sequence"/>
</dbReference>
<keyword evidence="2" id="KW-1133">Transmembrane helix</keyword>
<feature type="compositionally biased region" description="Basic and acidic residues" evidence="1">
    <location>
        <begin position="332"/>
        <end position="365"/>
    </location>
</feature>
<feature type="compositionally biased region" description="Basic and acidic residues" evidence="1">
    <location>
        <begin position="380"/>
        <end position="423"/>
    </location>
</feature>
<evidence type="ECO:0000256" key="1">
    <source>
        <dbReference type="SAM" id="MobiDB-lite"/>
    </source>
</evidence>
<dbReference type="RefSeq" id="WP_061974792.1">
    <property type="nucleotide sequence ID" value="NZ_FMAV01000004.1"/>
</dbReference>
<comment type="caution">
    <text evidence="4">The sequence shown here is derived from an EMBL/GenBank/DDBJ whole genome shotgun (WGS) entry which is preliminary data.</text>
</comment>
<feature type="compositionally biased region" description="Basic and acidic residues" evidence="1">
    <location>
        <begin position="454"/>
        <end position="469"/>
    </location>
</feature>